<organism evidence="9 10">
    <name type="scientific">Bactrocera dorsalis</name>
    <name type="common">Oriental fruit fly</name>
    <name type="synonym">Dacus dorsalis</name>
    <dbReference type="NCBI Taxonomy" id="27457"/>
    <lineage>
        <taxon>Eukaryota</taxon>
        <taxon>Metazoa</taxon>
        <taxon>Ecdysozoa</taxon>
        <taxon>Arthropoda</taxon>
        <taxon>Hexapoda</taxon>
        <taxon>Insecta</taxon>
        <taxon>Pterygota</taxon>
        <taxon>Neoptera</taxon>
        <taxon>Endopterygota</taxon>
        <taxon>Diptera</taxon>
        <taxon>Brachycera</taxon>
        <taxon>Muscomorpha</taxon>
        <taxon>Tephritoidea</taxon>
        <taxon>Tephritidae</taxon>
        <taxon>Bactrocera</taxon>
        <taxon>Bactrocera</taxon>
    </lineage>
</organism>
<keyword evidence="6" id="KW-1015">Disulfide bond</keyword>
<gene>
    <name evidence="10" type="primary">LOC105225193</name>
</gene>
<dbReference type="RefSeq" id="XP_049310502.1">
    <property type="nucleotide sequence ID" value="XM_049454545.1"/>
</dbReference>
<dbReference type="SMART" id="SM00020">
    <property type="entry name" value="Tryp_SPc"/>
    <property type="match status" value="1"/>
</dbReference>
<name>A0ABM3JMQ8_BACDO</name>
<evidence type="ECO:0000256" key="6">
    <source>
        <dbReference type="ARBA" id="ARBA00023157"/>
    </source>
</evidence>
<dbReference type="PROSITE" id="PS50240">
    <property type="entry name" value="TRYPSIN_DOM"/>
    <property type="match status" value="1"/>
</dbReference>
<dbReference type="InterPro" id="IPR001314">
    <property type="entry name" value="Peptidase_S1A"/>
</dbReference>
<dbReference type="PROSITE" id="PS00135">
    <property type="entry name" value="TRYPSIN_SER"/>
    <property type="match status" value="1"/>
</dbReference>
<keyword evidence="3 7" id="KW-0645">Protease</keyword>
<dbReference type="PANTHER" id="PTHR24264">
    <property type="entry name" value="TRYPSIN-RELATED"/>
    <property type="match status" value="1"/>
</dbReference>
<keyword evidence="9" id="KW-1185">Reference proteome</keyword>
<evidence type="ECO:0000259" key="8">
    <source>
        <dbReference type="PROSITE" id="PS50240"/>
    </source>
</evidence>
<reference evidence="10" key="1">
    <citation type="submission" date="2025-08" db="UniProtKB">
        <authorList>
            <consortium name="RefSeq"/>
        </authorList>
    </citation>
    <scope>IDENTIFICATION</scope>
    <source>
        <tissue evidence="10">Adult</tissue>
    </source>
</reference>
<keyword evidence="2" id="KW-0964">Secreted</keyword>
<dbReference type="CDD" id="cd00190">
    <property type="entry name" value="Tryp_SPc"/>
    <property type="match status" value="1"/>
</dbReference>
<dbReference type="Gene3D" id="2.40.10.10">
    <property type="entry name" value="Trypsin-like serine proteases"/>
    <property type="match status" value="1"/>
</dbReference>
<dbReference type="PRINTS" id="PR00722">
    <property type="entry name" value="CHYMOTRYPSIN"/>
</dbReference>
<dbReference type="InterPro" id="IPR009003">
    <property type="entry name" value="Peptidase_S1_PA"/>
</dbReference>
<dbReference type="InterPro" id="IPR018114">
    <property type="entry name" value="TRYPSIN_HIS"/>
</dbReference>
<dbReference type="GeneID" id="105225193"/>
<evidence type="ECO:0000256" key="3">
    <source>
        <dbReference type="ARBA" id="ARBA00022670"/>
    </source>
</evidence>
<evidence type="ECO:0000256" key="5">
    <source>
        <dbReference type="ARBA" id="ARBA00022825"/>
    </source>
</evidence>
<dbReference type="InterPro" id="IPR043504">
    <property type="entry name" value="Peptidase_S1_PA_chymotrypsin"/>
</dbReference>
<evidence type="ECO:0000313" key="9">
    <source>
        <dbReference type="Proteomes" id="UP001652620"/>
    </source>
</evidence>
<dbReference type="InterPro" id="IPR050127">
    <property type="entry name" value="Serine_Proteases_S1"/>
</dbReference>
<keyword evidence="5 7" id="KW-0720">Serine protease</keyword>
<evidence type="ECO:0000256" key="1">
    <source>
        <dbReference type="ARBA" id="ARBA00004613"/>
    </source>
</evidence>
<dbReference type="PANTHER" id="PTHR24264:SF15">
    <property type="entry name" value="RIKEN CDNA 2210010C04 GENE"/>
    <property type="match status" value="1"/>
</dbReference>
<evidence type="ECO:0000313" key="10">
    <source>
        <dbReference type="RefSeq" id="XP_049310502.1"/>
    </source>
</evidence>
<sequence length="342" mass="36130">MDFQGFFWYSIYTCLAFQVAQSTALAHLKTPLESQPSSEAKIINGTEALWDGTRYQVSLRLTAGEWLFGAGHICGGALISRRSVLTAAHCIWMPANNRFRNASDLSVVVGNLNRYQRDNNTLVLGVSKISVHHDYNATSYTNDVAVLHLDGHVPANFTRARAIPLNSDLNLNASNTVCQVSGWGRTENGGYSPQLMVVDVAIVNRSQCATNYGALVHDGMICAGYMEGGRDACVGDSGGPLVCGEQLAGVVSFGVGCAQPGFPGVYTDVATYVPWINNVTKSYEDAGGLSDDGLGNGGVVGANGGTNDSTSNNGTVSNSGVSVMSCAPAFIFTVCSLLMRLC</sequence>
<evidence type="ECO:0000256" key="2">
    <source>
        <dbReference type="ARBA" id="ARBA00022525"/>
    </source>
</evidence>
<feature type="domain" description="Peptidase S1" evidence="8">
    <location>
        <begin position="42"/>
        <end position="281"/>
    </location>
</feature>
<dbReference type="InterPro" id="IPR001254">
    <property type="entry name" value="Trypsin_dom"/>
</dbReference>
<dbReference type="Proteomes" id="UP001652620">
    <property type="component" value="Chromosome 4"/>
</dbReference>
<comment type="subcellular location">
    <subcellularLocation>
        <location evidence="1">Secreted</location>
    </subcellularLocation>
</comment>
<accession>A0ABM3JMQ8</accession>
<evidence type="ECO:0000256" key="7">
    <source>
        <dbReference type="RuleBase" id="RU363034"/>
    </source>
</evidence>
<dbReference type="SUPFAM" id="SSF50494">
    <property type="entry name" value="Trypsin-like serine proteases"/>
    <property type="match status" value="1"/>
</dbReference>
<dbReference type="InterPro" id="IPR033116">
    <property type="entry name" value="TRYPSIN_SER"/>
</dbReference>
<evidence type="ECO:0000256" key="4">
    <source>
        <dbReference type="ARBA" id="ARBA00022801"/>
    </source>
</evidence>
<protein>
    <submittedName>
        <fullName evidence="10">Trypsin I-P1</fullName>
    </submittedName>
</protein>
<proteinExistence type="predicted"/>
<dbReference type="PROSITE" id="PS00134">
    <property type="entry name" value="TRYPSIN_HIS"/>
    <property type="match status" value="1"/>
</dbReference>
<keyword evidence="4 7" id="KW-0378">Hydrolase</keyword>
<dbReference type="Pfam" id="PF00089">
    <property type="entry name" value="Trypsin"/>
    <property type="match status" value="1"/>
</dbReference>